<comment type="subcellular location">
    <subcellularLocation>
        <location evidence="1">Membrane</location>
        <topology evidence="1">Multi-pass membrane protein</topology>
    </subcellularLocation>
</comment>
<organism evidence="8 9">
    <name type="scientific">Theileria orientalis</name>
    <dbReference type="NCBI Taxonomy" id="68886"/>
    <lineage>
        <taxon>Eukaryota</taxon>
        <taxon>Sar</taxon>
        <taxon>Alveolata</taxon>
        <taxon>Apicomplexa</taxon>
        <taxon>Aconoidasida</taxon>
        <taxon>Piroplasmida</taxon>
        <taxon>Theileriidae</taxon>
        <taxon>Theileria</taxon>
    </lineage>
</organism>
<evidence type="ECO:0000256" key="5">
    <source>
        <dbReference type="ARBA" id="ARBA00023136"/>
    </source>
</evidence>
<reference evidence="8" key="1">
    <citation type="submission" date="2022-07" db="EMBL/GenBank/DDBJ databases">
        <title>Evaluation of T. orientalis genome assembly methods using nanopore sequencing and analysis of variation between genomes.</title>
        <authorList>
            <person name="Yam J."/>
            <person name="Micallef M.L."/>
            <person name="Liu M."/>
            <person name="Djordjevic S.P."/>
            <person name="Bogema D.R."/>
            <person name="Jenkins C."/>
        </authorList>
    </citation>
    <scope>NUCLEOTIDE SEQUENCE</scope>
    <source>
        <strain evidence="8">Goon Nure</strain>
    </source>
</reference>
<keyword evidence="3 7" id="KW-0812">Transmembrane</keyword>
<feature type="compositionally biased region" description="Basic and acidic residues" evidence="6">
    <location>
        <begin position="704"/>
        <end position="721"/>
    </location>
</feature>
<feature type="transmembrane region" description="Helical" evidence="7">
    <location>
        <begin position="560"/>
        <end position="581"/>
    </location>
</feature>
<dbReference type="Pfam" id="PF05602">
    <property type="entry name" value="CLPTM1"/>
    <property type="match status" value="2"/>
</dbReference>
<evidence type="ECO:0000256" key="6">
    <source>
        <dbReference type="SAM" id="MobiDB-lite"/>
    </source>
</evidence>
<comment type="similarity">
    <text evidence="2">Belongs to the CLPTM1 family.</text>
</comment>
<name>A0A976MAU6_THEOR</name>
<feature type="transmembrane region" description="Helical" evidence="7">
    <location>
        <begin position="444"/>
        <end position="465"/>
    </location>
</feature>
<gene>
    <name evidence="8" type="ORF">MACK_000946</name>
</gene>
<evidence type="ECO:0000256" key="7">
    <source>
        <dbReference type="SAM" id="Phobius"/>
    </source>
</evidence>
<sequence length="721" mass="83992">MVTTVNPRTPENQTPNRPNRQTNWIVQVIFQLIVIRIVYSLFMNAKSNVSMNKTQMFTTFRNYFEQGEVFDIYGVVTNDVRIDFENLDTGQLVYVNENKTYVHKFNNPYEPKKVKIRPNGKFLKDIRENLYLTVFIIPHKSYLSKADVFYKSKFKEGIEGHYIVKTIPLTKIKRVKKTSTVHLINTKSKKDSKESIESESRGNNGEKVFSNATSGEVKRGSIEEDNKEEEEEGREKKFFIPRLDINLVYDLKQHALVRNDIYFEHFTKHHAHRLYDPLVYLSQFWVLDEHLVPIDSAVNPDSPQKQMNVSLSELLKEADKKLFIDDLVVGTVGSKGSSGRESPLLKKTPDNTREEQVNMSMVEQTTGQESELDGDYGEEGVYSESGEYELEGAEELELVVNYSTCSPVYFMLLNNMSTNSSNIWGLDNAKEIDTLKKTLLNTNVYYLIFSVIFILLHTVFSVFALKNDIQFWYNNNSMEGLSTITLVVNFVSEVIIALYIYDNEKRSFIILFEILLSLASSFWKLTKAIKVKFIPSYPFFKISSEMTKVEDETREYDKVAIKYMSIILAPCVVGYAIYSLYYKKHKSWYSYIISVLAGSVYTFGFIMMTPQLYINYKLKSVEHLPWRALVYKSLNTFVDDVASFLIDMPMLHRLSCFRDDIIFFCYLYQRWKYKVDPNRNKKGKQGEKNKDTPRVEDVTEESEKELSENVTRLRDDPKFKE</sequence>
<keyword evidence="5 7" id="KW-0472">Membrane</keyword>
<dbReference type="AlphaFoldDB" id="A0A976MAU6"/>
<feature type="region of interest" description="Disordered" evidence="6">
    <location>
        <begin position="678"/>
        <end position="721"/>
    </location>
</feature>
<feature type="compositionally biased region" description="Basic and acidic residues" evidence="6">
    <location>
        <begin position="678"/>
        <end position="697"/>
    </location>
</feature>
<dbReference type="Proteomes" id="UP000244811">
    <property type="component" value="Chromosome 1"/>
</dbReference>
<feature type="transmembrane region" description="Helical" evidence="7">
    <location>
        <begin position="508"/>
        <end position="526"/>
    </location>
</feature>
<evidence type="ECO:0000256" key="3">
    <source>
        <dbReference type="ARBA" id="ARBA00022692"/>
    </source>
</evidence>
<feature type="region of interest" description="Disordered" evidence="6">
    <location>
        <begin position="334"/>
        <end position="356"/>
    </location>
</feature>
<feature type="transmembrane region" description="Helical" evidence="7">
    <location>
        <begin position="480"/>
        <end position="501"/>
    </location>
</feature>
<dbReference type="PANTHER" id="PTHR21347">
    <property type="entry name" value="CLEFT LIP AND PALATE ASSOCIATED TRANSMEMBRANE PROTEIN-RELATED"/>
    <property type="match status" value="1"/>
</dbReference>
<evidence type="ECO:0000313" key="8">
    <source>
        <dbReference type="EMBL" id="UKK00872.2"/>
    </source>
</evidence>
<accession>A0A976MAU6</accession>
<feature type="compositionally biased region" description="Basic and acidic residues" evidence="6">
    <location>
        <begin position="343"/>
        <end position="356"/>
    </location>
</feature>
<protein>
    <submittedName>
        <fullName evidence="8">Uncharacterized protein</fullName>
    </submittedName>
</protein>
<evidence type="ECO:0000256" key="1">
    <source>
        <dbReference type="ARBA" id="ARBA00004141"/>
    </source>
</evidence>
<dbReference type="GO" id="GO:0012505">
    <property type="term" value="C:endomembrane system"/>
    <property type="evidence" value="ECO:0007669"/>
    <property type="project" value="TreeGrafter"/>
</dbReference>
<evidence type="ECO:0000256" key="4">
    <source>
        <dbReference type="ARBA" id="ARBA00022989"/>
    </source>
</evidence>
<feature type="transmembrane region" description="Helical" evidence="7">
    <location>
        <begin position="24"/>
        <end position="42"/>
    </location>
</feature>
<feature type="region of interest" description="Disordered" evidence="6">
    <location>
        <begin position="186"/>
        <end position="233"/>
    </location>
</feature>
<dbReference type="EMBL" id="CP056069">
    <property type="protein sequence ID" value="UKK00872.2"/>
    <property type="molecule type" value="Genomic_DNA"/>
</dbReference>
<dbReference type="InterPro" id="IPR008429">
    <property type="entry name" value="CLPTM1"/>
</dbReference>
<evidence type="ECO:0000313" key="9">
    <source>
        <dbReference type="Proteomes" id="UP000244811"/>
    </source>
</evidence>
<dbReference type="PANTHER" id="PTHR21347:SF0">
    <property type="entry name" value="LIPID SCRAMBLASE CLPTM1L"/>
    <property type="match status" value="1"/>
</dbReference>
<feature type="compositionally biased region" description="Basic and acidic residues" evidence="6">
    <location>
        <begin position="188"/>
        <end position="200"/>
    </location>
</feature>
<proteinExistence type="inferred from homology"/>
<dbReference type="GO" id="GO:0016020">
    <property type="term" value="C:membrane"/>
    <property type="evidence" value="ECO:0007669"/>
    <property type="project" value="UniProtKB-SubCell"/>
</dbReference>
<keyword evidence="4 7" id="KW-1133">Transmembrane helix</keyword>
<feature type="transmembrane region" description="Helical" evidence="7">
    <location>
        <begin position="588"/>
        <end position="608"/>
    </location>
</feature>
<evidence type="ECO:0000256" key="2">
    <source>
        <dbReference type="ARBA" id="ARBA00009310"/>
    </source>
</evidence>